<dbReference type="AlphaFoldDB" id="A0A8R1ISP1"/>
<evidence type="ECO:0000256" key="2">
    <source>
        <dbReference type="SAM" id="MobiDB-lite"/>
    </source>
</evidence>
<evidence type="ECO:0000313" key="4">
    <source>
        <dbReference type="EnsemblMetazoa" id="CJA38989.1"/>
    </source>
</evidence>
<reference evidence="5" key="1">
    <citation type="submission" date="2010-08" db="EMBL/GenBank/DDBJ databases">
        <authorList>
            <consortium name="Caenorhabditis japonica Sequencing Consortium"/>
            <person name="Wilson R.K."/>
        </authorList>
    </citation>
    <scope>NUCLEOTIDE SEQUENCE [LARGE SCALE GENOMIC DNA]</scope>
    <source>
        <strain evidence="5">DF5081</strain>
    </source>
</reference>
<feature type="domain" description="CCHC-type" evidence="3">
    <location>
        <begin position="531"/>
        <end position="545"/>
    </location>
</feature>
<organism evidence="4 5">
    <name type="scientific">Caenorhabditis japonica</name>
    <dbReference type="NCBI Taxonomy" id="281687"/>
    <lineage>
        <taxon>Eukaryota</taxon>
        <taxon>Metazoa</taxon>
        <taxon>Ecdysozoa</taxon>
        <taxon>Nematoda</taxon>
        <taxon>Chromadorea</taxon>
        <taxon>Rhabditida</taxon>
        <taxon>Rhabditina</taxon>
        <taxon>Rhabditomorpha</taxon>
        <taxon>Rhabditoidea</taxon>
        <taxon>Rhabditidae</taxon>
        <taxon>Peloderinae</taxon>
        <taxon>Caenorhabditis</taxon>
    </lineage>
</organism>
<dbReference type="EnsemblMetazoa" id="CJA38989.1">
    <property type="protein sequence ID" value="CJA38989.1"/>
    <property type="gene ID" value="WBGene00214836"/>
</dbReference>
<keyword evidence="1" id="KW-0862">Zinc</keyword>
<feature type="region of interest" description="Disordered" evidence="2">
    <location>
        <begin position="851"/>
        <end position="875"/>
    </location>
</feature>
<dbReference type="SMART" id="SM00343">
    <property type="entry name" value="ZnF_C2HC"/>
    <property type="match status" value="1"/>
</dbReference>
<name>A0A8R1ISP1_CAEJA</name>
<feature type="compositionally biased region" description="Basic residues" evidence="2">
    <location>
        <begin position="858"/>
        <end position="867"/>
    </location>
</feature>
<dbReference type="Proteomes" id="UP000005237">
    <property type="component" value="Unassembled WGS sequence"/>
</dbReference>
<keyword evidence="1" id="KW-0479">Metal-binding</keyword>
<evidence type="ECO:0000259" key="3">
    <source>
        <dbReference type="PROSITE" id="PS50158"/>
    </source>
</evidence>
<dbReference type="GO" id="GO:0019899">
    <property type="term" value="F:enzyme binding"/>
    <property type="evidence" value="ECO:0007669"/>
    <property type="project" value="UniProtKB-ARBA"/>
</dbReference>
<dbReference type="GO" id="GO:0005737">
    <property type="term" value="C:cytoplasm"/>
    <property type="evidence" value="ECO:0007669"/>
    <property type="project" value="UniProtKB-ARBA"/>
</dbReference>
<dbReference type="PROSITE" id="PS50158">
    <property type="entry name" value="ZF_CCHC"/>
    <property type="match status" value="1"/>
</dbReference>
<evidence type="ECO:0000256" key="1">
    <source>
        <dbReference type="PROSITE-ProRule" id="PRU00047"/>
    </source>
</evidence>
<dbReference type="InterPro" id="IPR036875">
    <property type="entry name" value="Znf_CCHC_sf"/>
</dbReference>
<feature type="region of interest" description="Disordered" evidence="2">
    <location>
        <begin position="1"/>
        <end position="23"/>
    </location>
</feature>
<protein>
    <submittedName>
        <fullName evidence="4">CCHC-type domain-containing protein</fullName>
    </submittedName>
</protein>
<sequence length="898" mass="103337">MTSTTKFVMEHELEDENGQEGGHKYEFIDDKTLDVDIDCDSLEREHEARTREDEARLKVIEQDLRTYGKVAPNEAKRMIEPIRERFSQREKLIVENGNKIFELQLENRALKTELRVLQENELFGSRSDIKDVKAIQEFMMMNGIASVNDVEDILDECSKNRRNLIETKELLQITMREENNLSGRLLKLRAQNTELLRKIDIESMKRSLEQVDMKLNAERLKKESEKVAYEENCCQHTGNFSPHRLLQNCSREICSLQEVQVDRIEKPRGRNQGTDQIFEEGLDSVGTQESDFYGKKGLPVQTELSLLSQLYLEQNLPEPPKYTAEKDSVSIGAFERTFAMKFGRLSTEQQVTLLETKYLAGKALKAFRGLVEMEKDSVRSILRALANRLRISVEDETRRAKTRWESLRIAENQSVEDFCLLLDEVARIAYRRLPPEELSSLKTAKLLGAIAGNEALRCMIDAKLLEYPEKEHYDICRLLAVRHEMSLKESREKREVRSERDGKMVTLDRKVRNFSNVLPNSQSFSKVAVQCFKCGLYGHTARVCPTLVEAPVQRNTLKEPNLKVESIDIKGLEVKQGKRVKKDVVRGTKMIEKGKIGAADVDFVIDSGSCISLMSMKTWNRILKINGVEWKKKVRKEKTDLRTVFTAANEPIKLMKKFQLKHPCGQGLEDWPFTLPQWTEKRLFWELKGFKAMGIQLKINEPSRDVRIVDEVKLDKHGQKIVEIVVEGIIHKERRLCLITPTSRCLTAGVCQVNSEGKARIKIANHMSESIFIRKGQKIATGELNGFEVLNKRPELLGKLNKWLRDTEDTKPHKPTVCEVRREVQFGGRHPKGPLEKDGEDAVGNVHSDADSRFGLAHGRKKGRQTAKKNVNKEHEMRTRRVDERNMRPDANIMCDLR</sequence>
<dbReference type="GO" id="GO:0003676">
    <property type="term" value="F:nucleic acid binding"/>
    <property type="evidence" value="ECO:0007669"/>
    <property type="project" value="InterPro"/>
</dbReference>
<proteinExistence type="predicted"/>
<keyword evidence="5" id="KW-1185">Reference proteome</keyword>
<dbReference type="InterPro" id="IPR001878">
    <property type="entry name" value="Znf_CCHC"/>
</dbReference>
<dbReference type="GO" id="GO:0008270">
    <property type="term" value="F:zinc ion binding"/>
    <property type="evidence" value="ECO:0007669"/>
    <property type="project" value="UniProtKB-KW"/>
</dbReference>
<keyword evidence="1" id="KW-0863">Zinc-finger</keyword>
<accession>A0A8R1ISP1</accession>
<reference evidence="4" key="2">
    <citation type="submission" date="2022-06" db="UniProtKB">
        <authorList>
            <consortium name="EnsemblMetazoa"/>
        </authorList>
    </citation>
    <scope>IDENTIFICATION</scope>
    <source>
        <strain evidence="4">DF5081</strain>
    </source>
</reference>
<evidence type="ECO:0000313" key="5">
    <source>
        <dbReference type="Proteomes" id="UP000005237"/>
    </source>
</evidence>
<dbReference type="SUPFAM" id="SSF57756">
    <property type="entry name" value="Retrovirus zinc finger-like domains"/>
    <property type="match status" value="1"/>
</dbReference>